<accession>A0ABU7K0V1</accession>
<dbReference type="RefSeq" id="WP_330089624.1">
    <property type="nucleotide sequence ID" value="NZ_JAUZMY010000001.1"/>
</dbReference>
<dbReference type="EMBL" id="JAUZMY010000001">
    <property type="protein sequence ID" value="MEE2035799.1"/>
    <property type="molecule type" value="Genomic_DNA"/>
</dbReference>
<dbReference type="Pfam" id="PF05401">
    <property type="entry name" value="NodS"/>
    <property type="match status" value="1"/>
</dbReference>
<dbReference type="PANTHER" id="PTHR43861">
    <property type="entry name" value="TRANS-ACONITATE 2-METHYLTRANSFERASE-RELATED"/>
    <property type="match status" value="1"/>
</dbReference>
<evidence type="ECO:0000313" key="1">
    <source>
        <dbReference type="EMBL" id="MEE2035799.1"/>
    </source>
</evidence>
<dbReference type="SUPFAM" id="SSF53335">
    <property type="entry name" value="S-adenosyl-L-methionine-dependent methyltransferases"/>
    <property type="match status" value="1"/>
</dbReference>
<dbReference type="GO" id="GO:0008168">
    <property type="term" value="F:methyltransferase activity"/>
    <property type="evidence" value="ECO:0007669"/>
    <property type="project" value="UniProtKB-KW"/>
</dbReference>
<gene>
    <name evidence="1" type="ORF">Q8791_01005</name>
</gene>
<protein>
    <submittedName>
        <fullName evidence="1">Class I SAM-dependent methyltransferase</fullName>
        <ecNumber evidence="1">2.1.-.-</ecNumber>
    </submittedName>
</protein>
<name>A0ABU7K0V1_9ACTN</name>
<dbReference type="Proteomes" id="UP001356095">
    <property type="component" value="Unassembled WGS sequence"/>
</dbReference>
<dbReference type="CDD" id="cd02440">
    <property type="entry name" value="AdoMet_MTases"/>
    <property type="match status" value="1"/>
</dbReference>
<proteinExistence type="predicted"/>
<dbReference type="InterPro" id="IPR008715">
    <property type="entry name" value="SAM-MeTfrase_NodS-like"/>
</dbReference>
<dbReference type="GO" id="GO:0032259">
    <property type="term" value="P:methylation"/>
    <property type="evidence" value="ECO:0007669"/>
    <property type="project" value="UniProtKB-KW"/>
</dbReference>
<dbReference type="InterPro" id="IPR029063">
    <property type="entry name" value="SAM-dependent_MTases_sf"/>
</dbReference>
<dbReference type="Gene3D" id="3.40.50.150">
    <property type="entry name" value="Vaccinia Virus protein VP39"/>
    <property type="match status" value="1"/>
</dbReference>
<comment type="caution">
    <text evidence="1">The sequence shown here is derived from an EMBL/GenBank/DDBJ whole genome shotgun (WGS) entry which is preliminary data.</text>
</comment>
<reference evidence="1 2" key="1">
    <citation type="submission" date="2023-08" db="EMBL/GenBank/DDBJ databases">
        <authorList>
            <person name="Girao M."/>
            <person name="Carvalho M.F."/>
        </authorList>
    </citation>
    <scope>NUCLEOTIDE SEQUENCE [LARGE SCALE GENOMIC DNA]</scope>
    <source>
        <strain evidence="1 2">CT-R113</strain>
    </source>
</reference>
<keyword evidence="1" id="KW-0489">Methyltransferase</keyword>
<organism evidence="1 2">
    <name type="scientific">Nocardiopsis codii</name>
    <dbReference type="NCBI Taxonomy" id="3065942"/>
    <lineage>
        <taxon>Bacteria</taxon>
        <taxon>Bacillati</taxon>
        <taxon>Actinomycetota</taxon>
        <taxon>Actinomycetes</taxon>
        <taxon>Streptosporangiales</taxon>
        <taxon>Nocardiopsidaceae</taxon>
        <taxon>Nocardiopsis</taxon>
    </lineage>
</organism>
<sequence>MTVDGSYFDAMYSSCDDPWGFRTRWYEQRKRALSMAALPRERYGRAFEPGCAIGLLTGELASRCDRVLAWEGSAEAASQAREESAAAGNVLVRRARVPAEWPEGPFDLVVLSELLYYFDDADLASVLDRTRESLGPGGTVLAVHWRHTVPEHVRSGDDAHLALAAVPGLVRMVEHVEEDFLLELYQAGDGGEPVSVARAGGLV</sequence>
<dbReference type="EC" id="2.1.-.-" evidence="1"/>
<evidence type="ECO:0000313" key="2">
    <source>
        <dbReference type="Proteomes" id="UP001356095"/>
    </source>
</evidence>
<keyword evidence="1" id="KW-0808">Transferase</keyword>
<keyword evidence="2" id="KW-1185">Reference proteome</keyword>